<accession>A0AAC8TIX5</accession>
<reference evidence="1 3" key="1">
    <citation type="submission" date="2015-05" db="EMBL/GenBank/DDBJ databases">
        <title>Genome assembly of Archangium gephyra DSM 2261.</title>
        <authorList>
            <person name="Sharma G."/>
            <person name="Subramanian S."/>
        </authorList>
    </citation>
    <scope>NUCLEOTIDE SEQUENCE [LARGE SCALE GENOMIC DNA]</scope>
    <source>
        <strain evidence="1 3">DSM 2261</strain>
    </source>
</reference>
<dbReference type="AlphaFoldDB" id="A0AAC8TIX5"/>
<name>A0AAC8TIX5_9BACT</name>
<proteinExistence type="predicted"/>
<dbReference type="KEGG" id="age:AA314_08916"/>
<evidence type="ECO:0000313" key="2">
    <source>
        <dbReference type="EMBL" id="REG26696.1"/>
    </source>
</evidence>
<dbReference type="Proteomes" id="UP000256345">
    <property type="component" value="Unassembled WGS sequence"/>
</dbReference>
<dbReference type="Proteomes" id="UP000035579">
    <property type="component" value="Chromosome"/>
</dbReference>
<keyword evidence="4" id="KW-1185">Reference proteome</keyword>
<protein>
    <submittedName>
        <fullName evidence="2">Uncharacterized protein (TIGR02265 family)</fullName>
    </submittedName>
</protein>
<dbReference type="EMBL" id="QUMU01000011">
    <property type="protein sequence ID" value="REG26696.1"/>
    <property type="molecule type" value="Genomic_DNA"/>
</dbReference>
<evidence type="ECO:0000313" key="3">
    <source>
        <dbReference type="Proteomes" id="UP000035579"/>
    </source>
</evidence>
<dbReference type="NCBIfam" id="TIGR02265">
    <property type="entry name" value="Mxa_TIGR02265"/>
    <property type="match status" value="1"/>
</dbReference>
<dbReference type="Pfam" id="PF09536">
    <property type="entry name" value="DUF2378"/>
    <property type="match status" value="1"/>
</dbReference>
<dbReference type="InterPro" id="IPR011751">
    <property type="entry name" value="Mxa_paralog_2265"/>
</dbReference>
<organism evidence="1 3">
    <name type="scientific">Archangium gephyra</name>
    <dbReference type="NCBI Taxonomy" id="48"/>
    <lineage>
        <taxon>Bacteria</taxon>
        <taxon>Pseudomonadati</taxon>
        <taxon>Myxococcota</taxon>
        <taxon>Myxococcia</taxon>
        <taxon>Myxococcales</taxon>
        <taxon>Cystobacterineae</taxon>
        <taxon>Archangiaceae</taxon>
        <taxon>Archangium</taxon>
    </lineage>
</organism>
<gene>
    <name evidence="1" type="ORF">AA314_08916</name>
    <name evidence="2" type="ORF">ATI61_111246</name>
</gene>
<sequence length="206" mass="22579">MVDERGWWVPAPPGSDEDLQQRLAMASPGDTARGMFLRATLDAVRILGDEEAVRRCQRVSGEEKLVDFFTYPVSANLRMVFTAAWMLETRYGGIAEALRQLGRGAAACFLSSTAGLALQLLAGGDTNRMVGNLPSMYRASVSFGVRSVVWMGPTSCRLTMRREFMPACFQEGLLLGVLEKAHARGARVLGHQLSTLESDYDVSWVA</sequence>
<evidence type="ECO:0000313" key="1">
    <source>
        <dbReference type="EMBL" id="AKJ07290.1"/>
    </source>
</evidence>
<dbReference type="EMBL" id="CP011509">
    <property type="protein sequence ID" value="AKJ07290.1"/>
    <property type="molecule type" value="Genomic_DNA"/>
</dbReference>
<reference evidence="2 4" key="2">
    <citation type="submission" date="2018-08" db="EMBL/GenBank/DDBJ databases">
        <title>Genomic Encyclopedia of Archaeal and Bacterial Type Strains, Phase II (KMG-II): from individual species to whole genera.</title>
        <authorList>
            <person name="Goeker M."/>
        </authorList>
    </citation>
    <scope>NUCLEOTIDE SEQUENCE [LARGE SCALE GENOMIC DNA]</scope>
    <source>
        <strain evidence="2 4">DSM 2261</strain>
    </source>
</reference>
<evidence type="ECO:0000313" key="4">
    <source>
        <dbReference type="Proteomes" id="UP000256345"/>
    </source>
</evidence>